<name>A0ABU0JE67_9HYPH</name>
<dbReference type="CDD" id="cd22233">
    <property type="entry name" value="RHH_CopAso-like"/>
    <property type="match status" value="1"/>
</dbReference>
<evidence type="ECO:0000313" key="8">
    <source>
        <dbReference type="Proteomes" id="UP001242480"/>
    </source>
</evidence>
<accession>A0ABU0JE67</accession>
<keyword evidence="6" id="KW-0238">DNA-binding</keyword>
<keyword evidence="8" id="KW-1185">Reference proteome</keyword>
<evidence type="ECO:0000256" key="4">
    <source>
        <dbReference type="ARBA" id="ARBA00022490"/>
    </source>
</evidence>
<comment type="subcellular location">
    <subcellularLocation>
        <location evidence="1">Cytoplasm</location>
    </subcellularLocation>
</comment>
<comment type="similarity">
    <text evidence="2">Belongs to the TraY family.</text>
</comment>
<evidence type="ECO:0000256" key="1">
    <source>
        <dbReference type="ARBA" id="ARBA00004496"/>
    </source>
</evidence>
<dbReference type="InterPro" id="IPR008876">
    <property type="entry name" value="TraY"/>
</dbReference>
<organism evidence="7 8">
    <name type="scientific">Labrys wisconsinensis</name>
    <dbReference type="NCBI Taxonomy" id="425677"/>
    <lineage>
        <taxon>Bacteria</taxon>
        <taxon>Pseudomonadati</taxon>
        <taxon>Pseudomonadota</taxon>
        <taxon>Alphaproteobacteria</taxon>
        <taxon>Hyphomicrobiales</taxon>
        <taxon>Xanthobacteraceae</taxon>
        <taxon>Labrys</taxon>
    </lineage>
</organism>
<keyword evidence="4" id="KW-0963">Cytoplasm</keyword>
<evidence type="ECO:0000256" key="2">
    <source>
        <dbReference type="ARBA" id="ARBA00007183"/>
    </source>
</evidence>
<reference evidence="7 8" key="1">
    <citation type="submission" date="2023-07" db="EMBL/GenBank/DDBJ databases">
        <title>Genomic Encyclopedia of Type Strains, Phase IV (KMG-IV): sequencing the most valuable type-strain genomes for metagenomic binning, comparative biology and taxonomic classification.</title>
        <authorList>
            <person name="Goeker M."/>
        </authorList>
    </citation>
    <scope>NUCLEOTIDE SEQUENCE [LARGE SCALE GENOMIC DNA]</scope>
    <source>
        <strain evidence="7 8">DSM 19619</strain>
    </source>
</reference>
<evidence type="ECO:0000256" key="5">
    <source>
        <dbReference type="ARBA" id="ARBA00022971"/>
    </source>
</evidence>
<dbReference type="Pfam" id="PF05509">
    <property type="entry name" value="TraY"/>
    <property type="match status" value="1"/>
</dbReference>
<evidence type="ECO:0000256" key="3">
    <source>
        <dbReference type="ARBA" id="ARBA00020541"/>
    </source>
</evidence>
<evidence type="ECO:0000313" key="7">
    <source>
        <dbReference type="EMBL" id="MDQ0472565.1"/>
    </source>
</evidence>
<protein>
    <recommendedName>
        <fullName evidence="3">Relaxosome protein TraY</fullName>
    </recommendedName>
</protein>
<comment type="caution">
    <text evidence="7">The sequence shown here is derived from an EMBL/GenBank/DDBJ whole genome shotgun (WGS) entry which is preliminary data.</text>
</comment>
<dbReference type="InterPro" id="IPR010985">
    <property type="entry name" value="Ribbon_hlx_hlx"/>
</dbReference>
<dbReference type="Proteomes" id="UP001242480">
    <property type="component" value="Unassembled WGS sequence"/>
</dbReference>
<gene>
    <name evidence="7" type="ORF">QO011_005594</name>
</gene>
<dbReference type="EMBL" id="JAUSVX010000012">
    <property type="protein sequence ID" value="MDQ0472565.1"/>
    <property type="molecule type" value="Genomic_DNA"/>
</dbReference>
<dbReference type="SUPFAM" id="SSF47598">
    <property type="entry name" value="Ribbon-helix-helix"/>
    <property type="match status" value="1"/>
</dbReference>
<sequence>MGGHFMLAIRLPPDIESRLDALAKATGRSKSFYARQAILEHLDDLEDIYLAERELEDVRAGRSVSTPLEEVMKAHGLED</sequence>
<proteinExistence type="inferred from homology"/>
<evidence type="ECO:0000256" key="6">
    <source>
        <dbReference type="ARBA" id="ARBA00023125"/>
    </source>
</evidence>
<keyword evidence="5" id="KW-0184">Conjugation</keyword>